<evidence type="ECO:0000313" key="8">
    <source>
        <dbReference type="EMBL" id="TDH38220.1"/>
    </source>
</evidence>
<protein>
    <submittedName>
        <fullName evidence="8">Porin family protein</fullName>
    </submittedName>
</protein>
<gene>
    <name evidence="8" type="ORF">E2A64_03615</name>
</gene>
<evidence type="ECO:0000256" key="1">
    <source>
        <dbReference type="ARBA" id="ARBA00004442"/>
    </source>
</evidence>
<comment type="caution">
    <text evidence="8">The sequence shown here is derived from an EMBL/GenBank/DDBJ whole genome shotgun (WGS) entry which is preliminary data.</text>
</comment>
<organism evidence="8 9">
    <name type="scientific">Pseudohoeflea suaedae</name>
    <dbReference type="NCBI Taxonomy" id="877384"/>
    <lineage>
        <taxon>Bacteria</taxon>
        <taxon>Pseudomonadati</taxon>
        <taxon>Pseudomonadota</taxon>
        <taxon>Alphaproteobacteria</taxon>
        <taxon>Hyphomicrobiales</taxon>
        <taxon>Rhizobiaceae</taxon>
        <taxon>Pseudohoeflea</taxon>
    </lineage>
</organism>
<keyword evidence="2 6" id="KW-0732">Signal</keyword>
<comment type="subcellular location">
    <subcellularLocation>
        <location evidence="1">Cell outer membrane</location>
    </subcellularLocation>
</comment>
<evidence type="ECO:0000256" key="6">
    <source>
        <dbReference type="SAM" id="SignalP"/>
    </source>
</evidence>
<dbReference type="PANTHER" id="PTHR34001:SF3">
    <property type="entry name" value="BLL7405 PROTEIN"/>
    <property type="match status" value="1"/>
</dbReference>
<dbReference type="Pfam" id="PF13505">
    <property type="entry name" value="OMP_b-brl"/>
    <property type="match status" value="1"/>
</dbReference>
<evidence type="ECO:0000256" key="3">
    <source>
        <dbReference type="ARBA" id="ARBA00023136"/>
    </source>
</evidence>
<evidence type="ECO:0000256" key="2">
    <source>
        <dbReference type="ARBA" id="ARBA00022729"/>
    </source>
</evidence>
<keyword evidence="3" id="KW-0472">Membrane</keyword>
<dbReference type="InterPro" id="IPR027385">
    <property type="entry name" value="Beta-barrel_OMP"/>
</dbReference>
<feature type="signal peptide" evidence="6">
    <location>
        <begin position="1"/>
        <end position="33"/>
    </location>
</feature>
<dbReference type="InterPro" id="IPR011250">
    <property type="entry name" value="OMP/PagP_B-barrel"/>
</dbReference>
<evidence type="ECO:0000259" key="7">
    <source>
        <dbReference type="Pfam" id="PF13505"/>
    </source>
</evidence>
<evidence type="ECO:0000313" key="9">
    <source>
        <dbReference type="Proteomes" id="UP000295131"/>
    </source>
</evidence>
<dbReference type="InterPro" id="IPR051692">
    <property type="entry name" value="OMP-like"/>
</dbReference>
<comment type="similarity">
    <text evidence="5">Belongs to the Omp25/RopB family.</text>
</comment>
<dbReference type="AlphaFoldDB" id="A0A4R5PMJ6"/>
<name>A0A4R5PMJ6_9HYPH</name>
<feature type="chain" id="PRO_5020914330" evidence="6">
    <location>
        <begin position="34"/>
        <end position="232"/>
    </location>
</feature>
<sequence>MRVEIELKSGNLHMMRMIMAAAVAGLLSSTAFAADLTPTSPSYDPAATAYDWSGAYVGFVAGYLLAEGEHQAPPGFGTRPPYDVDGAMVGGTVGYNWQKGSIIYGVEGDFSLADMSGNVVLPANFRTDIRNFGTLRARMGYTYDRVMPYVTGGVAFADIHAGQFGTLSVTRDWVAGWTLGAGVETALSDKVTFKLEGLYVDLGDITYTSLGNPIDVTTEGVGVVRVGLNRRF</sequence>
<dbReference type="GO" id="GO:0009279">
    <property type="term" value="C:cell outer membrane"/>
    <property type="evidence" value="ECO:0007669"/>
    <property type="project" value="UniProtKB-SubCell"/>
</dbReference>
<dbReference type="Proteomes" id="UP000295131">
    <property type="component" value="Unassembled WGS sequence"/>
</dbReference>
<feature type="domain" description="Outer membrane protein beta-barrel" evidence="7">
    <location>
        <begin position="22"/>
        <end position="210"/>
    </location>
</feature>
<dbReference type="OrthoDB" id="9815357at2"/>
<reference evidence="8 9" key="1">
    <citation type="journal article" date="2013" name="Int. J. Syst. Evol. Microbiol.">
        <title>Hoeflea suaedae sp. nov., an endophytic bacterium isolated from the root of the halophyte Suaeda maritima.</title>
        <authorList>
            <person name="Chung E.J."/>
            <person name="Park J.A."/>
            <person name="Pramanik P."/>
            <person name="Bibi F."/>
            <person name="Jeon C.O."/>
            <person name="Chung Y.R."/>
        </authorList>
    </citation>
    <scope>NUCLEOTIDE SEQUENCE [LARGE SCALE GENOMIC DNA]</scope>
    <source>
        <strain evidence="8 9">YC6898</strain>
    </source>
</reference>
<evidence type="ECO:0000256" key="5">
    <source>
        <dbReference type="ARBA" id="ARBA00038306"/>
    </source>
</evidence>
<dbReference type="SUPFAM" id="SSF56925">
    <property type="entry name" value="OMPA-like"/>
    <property type="match status" value="1"/>
</dbReference>
<dbReference type="EMBL" id="SMSI01000001">
    <property type="protein sequence ID" value="TDH38220.1"/>
    <property type="molecule type" value="Genomic_DNA"/>
</dbReference>
<dbReference type="RefSeq" id="WP_133283054.1">
    <property type="nucleotide sequence ID" value="NZ_SMSI01000001.1"/>
</dbReference>
<dbReference type="Gene3D" id="2.40.160.20">
    <property type="match status" value="1"/>
</dbReference>
<proteinExistence type="inferred from homology"/>
<evidence type="ECO:0000256" key="4">
    <source>
        <dbReference type="ARBA" id="ARBA00023237"/>
    </source>
</evidence>
<keyword evidence="4" id="KW-0998">Cell outer membrane</keyword>
<keyword evidence="9" id="KW-1185">Reference proteome</keyword>
<accession>A0A4R5PMJ6</accession>
<dbReference type="PANTHER" id="PTHR34001">
    <property type="entry name" value="BLL7405 PROTEIN"/>
    <property type="match status" value="1"/>
</dbReference>